<dbReference type="GO" id="GO:0016036">
    <property type="term" value="P:cellular response to phosphate starvation"/>
    <property type="evidence" value="ECO:0007669"/>
    <property type="project" value="TreeGrafter"/>
</dbReference>
<dbReference type="PANTHER" id="PTHR45453">
    <property type="entry name" value="PHOSPHATE REGULON SENSOR PROTEIN PHOR"/>
    <property type="match status" value="1"/>
</dbReference>
<dbReference type="Proteomes" id="UP000886805">
    <property type="component" value="Unassembled WGS sequence"/>
</dbReference>
<dbReference type="CDD" id="cd00075">
    <property type="entry name" value="HATPase"/>
    <property type="match status" value="1"/>
</dbReference>
<evidence type="ECO:0000256" key="4">
    <source>
        <dbReference type="ARBA" id="ARBA00022553"/>
    </source>
</evidence>
<dbReference type="Pfam" id="PF00512">
    <property type="entry name" value="HisKA"/>
    <property type="match status" value="1"/>
</dbReference>
<proteinExistence type="predicted"/>
<keyword evidence="4" id="KW-0597">Phosphoprotein</keyword>
<dbReference type="GO" id="GO:0005886">
    <property type="term" value="C:plasma membrane"/>
    <property type="evidence" value="ECO:0007669"/>
    <property type="project" value="TreeGrafter"/>
</dbReference>
<evidence type="ECO:0000256" key="1">
    <source>
        <dbReference type="ARBA" id="ARBA00000085"/>
    </source>
</evidence>
<dbReference type="GO" id="GO:0000155">
    <property type="term" value="F:phosphorelay sensor kinase activity"/>
    <property type="evidence" value="ECO:0007669"/>
    <property type="project" value="InterPro"/>
</dbReference>
<organism evidence="10 11">
    <name type="scientific">Candidatus Anaerobutyricum stercoripullorum</name>
    <dbReference type="NCBI Taxonomy" id="2838456"/>
    <lineage>
        <taxon>Bacteria</taxon>
        <taxon>Bacillati</taxon>
        <taxon>Bacillota</taxon>
        <taxon>Clostridia</taxon>
        <taxon>Lachnospirales</taxon>
        <taxon>Lachnospiraceae</taxon>
        <taxon>Anaerobutyricum</taxon>
    </lineage>
</organism>
<name>A0A9D1X2U2_9FIRM</name>
<dbReference type="PRINTS" id="PR00344">
    <property type="entry name" value="BCTRLSENSOR"/>
</dbReference>
<dbReference type="CDD" id="cd00082">
    <property type="entry name" value="HisKA"/>
    <property type="match status" value="1"/>
</dbReference>
<dbReference type="AlphaFoldDB" id="A0A9D1X2U2"/>
<keyword evidence="8" id="KW-0812">Transmembrane</keyword>
<evidence type="ECO:0000256" key="3">
    <source>
        <dbReference type="ARBA" id="ARBA00012438"/>
    </source>
</evidence>
<keyword evidence="5" id="KW-0808">Transferase</keyword>
<dbReference type="Gene3D" id="1.10.287.130">
    <property type="match status" value="1"/>
</dbReference>
<dbReference type="PROSITE" id="PS50109">
    <property type="entry name" value="HIS_KIN"/>
    <property type="match status" value="1"/>
</dbReference>
<keyword evidence="8" id="KW-1133">Transmembrane helix</keyword>
<dbReference type="InterPro" id="IPR005467">
    <property type="entry name" value="His_kinase_dom"/>
</dbReference>
<evidence type="ECO:0000313" key="11">
    <source>
        <dbReference type="Proteomes" id="UP000886805"/>
    </source>
</evidence>
<dbReference type="InterPro" id="IPR036890">
    <property type="entry name" value="HATPase_C_sf"/>
</dbReference>
<feature type="transmembrane region" description="Helical" evidence="8">
    <location>
        <begin position="152"/>
        <end position="172"/>
    </location>
</feature>
<evidence type="ECO:0000259" key="9">
    <source>
        <dbReference type="PROSITE" id="PS50109"/>
    </source>
</evidence>
<accession>A0A9D1X2U2</accession>
<evidence type="ECO:0000256" key="2">
    <source>
        <dbReference type="ARBA" id="ARBA00004370"/>
    </source>
</evidence>
<dbReference type="Gene3D" id="3.30.565.10">
    <property type="entry name" value="Histidine kinase-like ATPase, C-terminal domain"/>
    <property type="match status" value="1"/>
</dbReference>
<evidence type="ECO:0000256" key="7">
    <source>
        <dbReference type="ARBA" id="ARBA00023012"/>
    </source>
</evidence>
<dbReference type="PANTHER" id="PTHR45453:SF1">
    <property type="entry name" value="PHOSPHATE REGULON SENSOR PROTEIN PHOR"/>
    <property type="match status" value="1"/>
</dbReference>
<dbReference type="FunFam" id="3.30.565.10:FF:000006">
    <property type="entry name" value="Sensor histidine kinase WalK"/>
    <property type="match status" value="1"/>
</dbReference>
<comment type="catalytic activity">
    <reaction evidence="1">
        <text>ATP + protein L-histidine = ADP + protein N-phospho-L-histidine.</text>
        <dbReference type="EC" id="2.7.13.3"/>
    </reaction>
</comment>
<dbReference type="EC" id="2.7.13.3" evidence="3"/>
<sequence length="450" mass="51379">MATDHMVRSYEKKAVEEKASYVERQCTILANQLVLNGISAYSMGDTSDNRGANIYELEQLANDISGRILIIDDHFEILADTYNKNYGQYYVTDELIDAFDGKDVDYSLADSNIQVLSAVNNQENGEVEAVVIGISSMDDITEMLYYLYTQRATLIGLFFLITLIVTIFLVMFMRRRFQNMQRELDIIAEGHQEESLPETGFQEFYRMSTSFNRIINRYKELENSRQEFVSNVSHELKTPITSMKILADSLLTQENVPAEIYADFMNDIVHEIDRENQIINDLLTLVKMDKTRADLNIAPTNINEMLEVLLKRISPIAEKRNITIRLETMRQVTAEVDEVKLSLACNNIIENAVKYNHDGGKVDVSLNGDHKFFYIRVKDTGVGIPEDCQEQIFERFYRVDKARSRETGGTGLGLAISRNVILLHKGSIRVHSKEGEGATFIIRIPLNYLG</sequence>
<dbReference type="SMART" id="SM00388">
    <property type="entry name" value="HisKA"/>
    <property type="match status" value="1"/>
</dbReference>
<evidence type="ECO:0000256" key="6">
    <source>
        <dbReference type="ARBA" id="ARBA00022777"/>
    </source>
</evidence>
<dbReference type="InterPro" id="IPR036097">
    <property type="entry name" value="HisK_dim/P_sf"/>
</dbReference>
<dbReference type="SMART" id="SM00387">
    <property type="entry name" value="HATPase_c"/>
    <property type="match status" value="1"/>
</dbReference>
<evidence type="ECO:0000256" key="5">
    <source>
        <dbReference type="ARBA" id="ARBA00022679"/>
    </source>
</evidence>
<comment type="subcellular location">
    <subcellularLocation>
        <location evidence="2">Membrane</location>
    </subcellularLocation>
</comment>
<keyword evidence="8" id="KW-0472">Membrane</keyword>
<comment type="caution">
    <text evidence="10">The sequence shown here is derived from an EMBL/GenBank/DDBJ whole genome shotgun (WGS) entry which is preliminary data.</text>
</comment>
<dbReference type="GO" id="GO:0004721">
    <property type="term" value="F:phosphoprotein phosphatase activity"/>
    <property type="evidence" value="ECO:0007669"/>
    <property type="project" value="TreeGrafter"/>
</dbReference>
<dbReference type="EMBL" id="DXEQ01000059">
    <property type="protein sequence ID" value="HIX71793.1"/>
    <property type="molecule type" value="Genomic_DNA"/>
</dbReference>
<dbReference type="SUPFAM" id="SSF47384">
    <property type="entry name" value="Homodimeric domain of signal transducing histidine kinase"/>
    <property type="match status" value="1"/>
</dbReference>
<dbReference type="InterPro" id="IPR003594">
    <property type="entry name" value="HATPase_dom"/>
</dbReference>
<evidence type="ECO:0000313" key="10">
    <source>
        <dbReference type="EMBL" id="HIX71793.1"/>
    </source>
</evidence>
<dbReference type="InterPro" id="IPR050351">
    <property type="entry name" value="BphY/WalK/GraS-like"/>
</dbReference>
<reference evidence="10" key="1">
    <citation type="journal article" date="2021" name="PeerJ">
        <title>Extensive microbial diversity within the chicken gut microbiome revealed by metagenomics and culture.</title>
        <authorList>
            <person name="Gilroy R."/>
            <person name="Ravi A."/>
            <person name="Getino M."/>
            <person name="Pursley I."/>
            <person name="Horton D.L."/>
            <person name="Alikhan N.F."/>
            <person name="Baker D."/>
            <person name="Gharbi K."/>
            <person name="Hall N."/>
            <person name="Watson M."/>
            <person name="Adriaenssens E.M."/>
            <person name="Foster-Nyarko E."/>
            <person name="Jarju S."/>
            <person name="Secka A."/>
            <person name="Antonio M."/>
            <person name="Oren A."/>
            <person name="Chaudhuri R.R."/>
            <person name="La Ragione R."/>
            <person name="Hildebrand F."/>
            <person name="Pallen M.J."/>
        </authorList>
    </citation>
    <scope>NUCLEOTIDE SEQUENCE</scope>
    <source>
        <strain evidence="10">ChiSxjej3B15-1167</strain>
    </source>
</reference>
<dbReference type="InterPro" id="IPR004358">
    <property type="entry name" value="Sig_transdc_His_kin-like_C"/>
</dbReference>
<dbReference type="Pfam" id="PF02518">
    <property type="entry name" value="HATPase_c"/>
    <property type="match status" value="1"/>
</dbReference>
<dbReference type="SUPFAM" id="SSF55874">
    <property type="entry name" value="ATPase domain of HSP90 chaperone/DNA topoisomerase II/histidine kinase"/>
    <property type="match status" value="1"/>
</dbReference>
<keyword evidence="6 10" id="KW-0418">Kinase</keyword>
<gene>
    <name evidence="10" type="ORF">H9849_02100</name>
</gene>
<dbReference type="InterPro" id="IPR003661">
    <property type="entry name" value="HisK_dim/P_dom"/>
</dbReference>
<evidence type="ECO:0000256" key="8">
    <source>
        <dbReference type="SAM" id="Phobius"/>
    </source>
</evidence>
<feature type="domain" description="Histidine kinase" evidence="9">
    <location>
        <begin position="231"/>
        <end position="448"/>
    </location>
</feature>
<reference evidence="10" key="2">
    <citation type="submission" date="2021-04" db="EMBL/GenBank/DDBJ databases">
        <authorList>
            <person name="Gilroy R."/>
        </authorList>
    </citation>
    <scope>NUCLEOTIDE SEQUENCE</scope>
    <source>
        <strain evidence="10">ChiSxjej3B15-1167</strain>
    </source>
</reference>
<protein>
    <recommendedName>
        <fullName evidence="3">histidine kinase</fullName>
        <ecNumber evidence="3">2.7.13.3</ecNumber>
    </recommendedName>
</protein>
<keyword evidence="7" id="KW-0902">Two-component regulatory system</keyword>